<evidence type="ECO:0000256" key="1">
    <source>
        <dbReference type="SAM" id="SignalP"/>
    </source>
</evidence>
<evidence type="ECO:0000313" key="2">
    <source>
        <dbReference type="EMBL" id="CAB3754525.1"/>
    </source>
</evidence>
<dbReference type="Proteomes" id="UP000494135">
    <property type="component" value="Unassembled WGS sequence"/>
</dbReference>
<dbReference type="RefSeq" id="WP_085039299.1">
    <property type="nucleotide sequence ID" value="NZ_CADIKG010000004.1"/>
</dbReference>
<dbReference type="Proteomes" id="UP000193146">
    <property type="component" value="Unassembled WGS sequence"/>
</dbReference>
<reference evidence="2 5" key="2">
    <citation type="submission" date="2020-04" db="EMBL/GenBank/DDBJ databases">
        <authorList>
            <person name="De Canck E."/>
        </authorList>
    </citation>
    <scope>NUCLEOTIDE SEQUENCE [LARGE SCALE GENOMIC DNA]</scope>
    <source>
        <strain evidence="2 5">LMG 29660</strain>
    </source>
</reference>
<feature type="chain" id="PRO_5044567662" description="Phage tail protein" evidence="1">
    <location>
        <begin position="19"/>
        <end position="353"/>
    </location>
</feature>
<organism evidence="3 4">
    <name type="scientific">Burkholderia puraquae</name>
    <dbReference type="NCBI Taxonomy" id="1904757"/>
    <lineage>
        <taxon>Bacteria</taxon>
        <taxon>Pseudomonadati</taxon>
        <taxon>Pseudomonadota</taxon>
        <taxon>Betaproteobacteria</taxon>
        <taxon>Burkholderiales</taxon>
        <taxon>Burkholderiaceae</taxon>
        <taxon>Burkholderia</taxon>
        <taxon>Burkholderia cepacia complex</taxon>
    </lineage>
</organism>
<dbReference type="EMBL" id="CADIKG010000004">
    <property type="protein sequence ID" value="CAB3754525.1"/>
    <property type="molecule type" value="Genomic_DNA"/>
</dbReference>
<dbReference type="EMBL" id="NBYX01000005">
    <property type="protein sequence ID" value="ORT86192.1"/>
    <property type="molecule type" value="Genomic_DNA"/>
</dbReference>
<proteinExistence type="predicted"/>
<feature type="signal peptide" evidence="1">
    <location>
        <begin position="1"/>
        <end position="18"/>
    </location>
</feature>
<protein>
    <recommendedName>
        <fullName evidence="6">Phage tail protein</fullName>
    </recommendedName>
</protein>
<evidence type="ECO:0008006" key="6">
    <source>
        <dbReference type="Google" id="ProtNLM"/>
    </source>
</evidence>
<gene>
    <name evidence="3" type="ORF">B7G54_11980</name>
    <name evidence="2" type="ORF">LMG29660_02331</name>
</gene>
<dbReference type="AlphaFoldDB" id="A0A1X1PI87"/>
<dbReference type="OrthoDB" id="9101869at2"/>
<name>A0A1X1PI87_9BURK</name>
<keyword evidence="1" id="KW-0732">Signal</keyword>
<evidence type="ECO:0000313" key="3">
    <source>
        <dbReference type="EMBL" id="ORT86192.1"/>
    </source>
</evidence>
<evidence type="ECO:0000313" key="4">
    <source>
        <dbReference type="Proteomes" id="UP000193146"/>
    </source>
</evidence>
<sequence length="353" mass="34798">MKRLVAFTALLFSAISFGATTVPPPMLNPTGSTAGQAIVSTGASSAPSWQSIVDSIVAGAGVTASGATGSVTVSIATNAIALSQIAQQPANTVLANATGSTANVTAYSMPGCSTTSSALNYTSGTGIGCNASINAATLGGTAAASYALLASPTFTGTPTAPTTATGTNTTQLATTAFVANTFASPPTAGYGSSTPEPVAATTISATGLISPTSSIGIKGTATNDNAQAGSVGEFQNPSGTLTTLTNASYTNLVSQSLAAGDWDVQAIINFVPAGTTTATQYIAGISTTSATLGGFGSYALYGSNFPAGQGQYLTSPVTRISLSAATTVYCIGEASFSTSTMQAQCIFRARRPR</sequence>
<accession>A0A1X1PI87</accession>
<evidence type="ECO:0000313" key="5">
    <source>
        <dbReference type="Proteomes" id="UP000494135"/>
    </source>
</evidence>
<reference evidence="3 4" key="1">
    <citation type="submission" date="2017-04" db="EMBL/GenBank/DDBJ databases">
        <title>Burkholderia puraquae sp. nov., a novel Burkholderia cepacia complex species from hospital setting samples.</title>
        <authorList>
            <person name="Martina P."/>
            <person name="Leguizamon M."/>
            <person name="Prieto C."/>
            <person name="Sousa S."/>
            <person name="Montanaro P."/>
            <person name="Draghi W."/>
            <person name="Staembler M."/>
            <person name="Bettiol M."/>
            <person name="Figoli C."/>
            <person name="Palau J."/>
            <person name="Alvarez F."/>
            <person name="Benetti S."/>
            <person name="Anchat E."/>
            <person name="Vescina C."/>
            <person name="Ferreras J."/>
            <person name="Lasch P."/>
            <person name="Lagares A."/>
            <person name="Zorreguieta A."/>
            <person name="Yantorno O."/>
            <person name="Bosch A."/>
        </authorList>
    </citation>
    <scope>NUCLEOTIDE SEQUENCE [LARGE SCALE GENOMIC DNA]</scope>
    <source>
        <strain evidence="3 4">CAMPA 1040</strain>
    </source>
</reference>
<keyword evidence="4" id="KW-1185">Reference proteome</keyword>